<accession>A0A0E0HLB5</accession>
<dbReference type="Proteomes" id="UP000006591">
    <property type="component" value="Chromosome 6"/>
</dbReference>
<dbReference type="AlphaFoldDB" id="A0A0E0HLB5"/>
<reference evidence="1" key="2">
    <citation type="submission" date="2018-04" db="EMBL/GenBank/DDBJ databases">
        <title>OnivRS2 (Oryza nivara Reference Sequence Version 2).</title>
        <authorList>
            <person name="Zhang J."/>
            <person name="Kudrna D."/>
            <person name="Lee S."/>
            <person name="Talag J."/>
            <person name="Rajasekar S."/>
            <person name="Welchert J."/>
            <person name="Hsing Y.-I."/>
            <person name="Wing R.A."/>
        </authorList>
    </citation>
    <scope>NUCLEOTIDE SEQUENCE [LARGE SCALE GENOMIC DNA]</scope>
    <source>
        <strain evidence="1">SL10</strain>
    </source>
</reference>
<keyword evidence="2" id="KW-1185">Reference proteome</keyword>
<organism evidence="1">
    <name type="scientific">Oryza nivara</name>
    <name type="common">Indian wild rice</name>
    <name type="synonym">Oryza sativa f. spontanea</name>
    <dbReference type="NCBI Taxonomy" id="4536"/>
    <lineage>
        <taxon>Eukaryota</taxon>
        <taxon>Viridiplantae</taxon>
        <taxon>Streptophyta</taxon>
        <taxon>Embryophyta</taxon>
        <taxon>Tracheophyta</taxon>
        <taxon>Spermatophyta</taxon>
        <taxon>Magnoliopsida</taxon>
        <taxon>Liliopsida</taxon>
        <taxon>Poales</taxon>
        <taxon>Poaceae</taxon>
        <taxon>BOP clade</taxon>
        <taxon>Oryzoideae</taxon>
        <taxon>Oryzeae</taxon>
        <taxon>Oryzinae</taxon>
        <taxon>Oryza</taxon>
    </lineage>
</organism>
<protein>
    <submittedName>
        <fullName evidence="1">Uncharacterized protein</fullName>
    </submittedName>
</protein>
<reference evidence="1" key="1">
    <citation type="submission" date="2015-04" db="UniProtKB">
        <authorList>
            <consortium name="EnsemblPlants"/>
        </authorList>
    </citation>
    <scope>IDENTIFICATION</scope>
    <source>
        <strain evidence="1">SL10</strain>
    </source>
</reference>
<evidence type="ECO:0000313" key="2">
    <source>
        <dbReference type="Proteomes" id="UP000006591"/>
    </source>
</evidence>
<evidence type="ECO:0000313" key="1">
    <source>
        <dbReference type="EnsemblPlants" id="ONIVA06G04770.1"/>
    </source>
</evidence>
<name>A0A0E0HLB5_ORYNI</name>
<dbReference type="EnsemblPlants" id="ONIVA06G04770.1">
    <property type="protein sequence ID" value="ONIVA06G04770.1"/>
    <property type="gene ID" value="ONIVA06G04770"/>
</dbReference>
<proteinExistence type="predicted"/>
<dbReference type="HOGENOM" id="CLU_2149940_0_0_1"/>
<dbReference type="Gramene" id="ONIVA06G04770.1">
    <property type="protein sequence ID" value="ONIVA06G04770.1"/>
    <property type="gene ID" value="ONIVA06G04770"/>
</dbReference>
<sequence>MDDCMIMARCGCILSLDRLESAGPWLMQAIVIGSLPTCAGEVAASRSRAAGAADGHAYGANRPASSSGVIETETIRRCTVPSFSIDNPLPSKNESAIALNQTWNYGRTSLAS</sequence>